<keyword evidence="4" id="KW-1185">Reference proteome</keyword>
<keyword evidence="1" id="KW-1133">Transmembrane helix</keyword>
<evidence type="ECO:0000313" key="3">
    <source>
        <dbReference type="EMBL" id="KAB2814456.1"/>
    </source>
</evidence>
<keyword evidence="1" id="KW-0472">Membrane</keyword>
<dbReference type="AlphaFoldDB" id="A0A6N6RLK6"/>
<dbReference type="InterPro" id="IPR029062">
    <property type="entry name" value="Class_I_gatase-like"/>
</dbReference>
<dbReference type="RefSeq" id="WP_151666036.1">
    <property type="nucleotide sequence ID" value="NZ_WBVO01000001.1"/>
</dbReference>
<dbReference type="InterPro" id="IPR011933">
    <property type="entry name" value="Double_TM_dom"/>
</dbReference>
<evidence type="ECO:0000313" key="4">
    <source>
        <dbReference type="Proteomes" id="UP000468650"/>
    </source>
</evidence>
<dbReference type="EMBL" id="WBVO01000001">
    <property type="protein sequence ID" value="KAB2814456.1"/>
    <property type="molecule type" value="Genomic_DNA"/>
</dbReference>
<dbReference type="Pfam" id="PF07584">
    <property type="entry name" value="BatA"/>
    <property type="match status" value="1"/>
</dbReference>
<feature type="domain" description="Aerotolerance regulator N-terminal" evidence="2">
    <location>
        <begin position="1"/>
        <end position="76"/>
    </location>
</feature>
<dbReference type="Gene3D" id="3.40.50.410">
    <property type="entry name" value="von Willebrand factor, type A domain"/>
    <property type="match status" value="1"/>
</dbReference>
<reference evidence="3 4" key="1">
    <citation type="submission" date="2019-09" db="EMBL/GenBank/DDBJ databases">
        <title>Genomes of family Cryomorphaceae.</title>
        <authorList>
            <person name="Bowman J.P."/>
        </authorList>
    </citation>
    <scope>NUCLEOTIDE SEQUENCE [LARGE SCALE GENOMIC DNA]</scope>
    <source>
        <strain evidence="3 4">LMG 25704</strain>
    </source>
</reference>
<sequence length="668" mass="74171">MEFLNPALLWGLLGVSIPIIIHLLQLKRYKTVFFSDIRFLKNVQKSARKQQRVRHWLILLLRILAWSLLTLAFALPFIPSGDQLSKQRSEVVIYVDNSPSMTRKASTGPMWVVALEAADNIIDQNPNATFHVISASSEGADAIPLNATAARKAVRGIQPSKNSLTWQDVMRRISTYGITDTAQVYMLTDAQEVTLDDLDESDLKIELLPVLIQPVGRAANLTIDSAWVNSPVILPNQALELGYSLVNYGDEDSDVPTELWVNGELRGAKSHLVEAESSLESSITFQVNSNHVQTIELRIQDDAINYDDSYFLTANVRSELSMLHIYDASSATLPLTELINDSAVVLESVNYAQIPYGRLSNFDLIVLDRTRGAWPSGLASGLNEAIESGTSALILPFGPSEQDLSTLNISKYGEADTVNISNIEVNYGDAFYYGVFYEDPKRIQLPTLDTHFPIADDYRIQGGTNLLQSASGSPSLVRYQRGFGQIYQWNAHPVADQNGWSELYVPLLYQMAIFKGQPQWYSFELGTATSFLIEHEESGSDQVVMLKQDSVEVIPQQRSMGVRTEINLYATELDPGFAILWKDNTAIETIALNTSSAESNPALLTSDALSGKLSEKGYEHTISEIDNKSDISKVLASLQGEGQDSKWWILAVVGVLLLEMILWRQPKS</sequence>
<accession>A0A6N6RLK6</accession>
<dbReference type="InterPro" id="IPR024163">
    <property type="entry name" value="Aerotolerance_reg_N"/>
</dbReference>
<gene>
    <name evidence="3" type="ORF">F8C67_01600</name>
</gene>
<dbReference type="OrthoDB" id="9810200at2"/>
<keyword evidence="1" id="KW-0812">Transmembrane</keyword>
<evidence type="ECO:0000259" key="2">
    <source>
        <dbReference type="Pfam" id="PF07584"/>
    </source>
</evidence>
<feature type="transmembrane region" description="Helical" evidence="1">
    <location>
        <begin position="6"/>
        <end position="24"/>
    </location>
</feature>
<protein>
    <recommendedName>
        <fullName evidence="2">Aerotolerance regulator N-terminal domain-containing protein</fullName>
    </recommendedName>
</protein>
<proteinExistence type="predicted"/>
<name>A0A6N6RLK6_9FLAO</name>
<dbReference type="SUPFAM" id="SSF52317">
    <property type="entry name" value="Class I glutamine amidotransferase-like"/>
    <property type="match status" value="1"/>
</dbReference>
<organism evidence="3 4">
    <name type="scientific">Phaeocystidibacter luteus</name>
    <dbReference type="NCBI Taxonomy" id="911197"/>
    <lineage>
        <taxon>Bacteria</taxon>
        <taxon>Pseudomonadati</taxon>
        <taxon>Bacteroidota</taxon>
        <taxon>Flavobacteriia</taxon>
        <taxon>Flavobacteriales</taxon>
        <taxon>Phaeocystidibacteraceae</taxon>
        <taxon>Phaeocystidibacter</taxon>
    </lineage>
</organism>
<dbReference type="PANTHER" id="PTHR37464">
    <property type="entry name" value="BLL2463 PROTEIN"/>
    <property type="match status" value="1"/>
</dbReference>
<dbReference type="PANTHER" id="PTHR37464:SF1">
    <property type="entry name" value="BLL2463 PROTEIN"/>
    <property type="match status" value="1"/>
</dbReference>
<comment type="caution">
    <text evidence="3">The sequence shown here is derived from an EMBL/GenBank/DDBJ whole genome shotgun (WGS) entry which is preliminary data.</text>
</comment>
<evidence type="ECO:0000256" key="1">
    <source>
        <dbReference type="SAM" id="Phobius"/>
    </source>
</evidence>
<dbReference type="Proteomes" id="UP000468650">
    <property type="component" value="Unassembled WGS sequence"/>
</dbReference>
<feature type="transmembrane region" description="Helical" evidence="1">
    <location>
        <begin position="56"/>
        <end position="78"/>
    </location>
</feature>
<dbReference type="InterPro" id="IPR036465">
    <property type="entry name" value="vWFA_dom_sf"/>
</dbReference>
<dbReference type="NCBIfam" id="TIGR02226">
    <property type="entry name" value="two_anch"/>
    <property type="match status" value="1"/>
</dbReference>